<dbReference type="Gene3D" id="3.40.50.10420">
    <property type="entry name" value="NagB/RpiA/CoA transferase-like"/>
    <property type="match status" value="1"/>
</dbReference>
<comment type="cofactor">
    <cofactor evidence="5">
        <name>Mg(2+)</name>
        <dbReference type="ChEBI" id="CHEBI:18420"/>
    </cofactor>
</comment>
<evidence type="ECO:0000256" key="5">
    <source>
        <dbReference type="RuleBase" id="RU361279"/>
    </source>
</evidence>
<keyword evidence="3 4" id="KW-0067">ATP-binding</keyword>
<evidence type="ECO:0000256" key="3">
    <source>
        <dbReference type="ARBA" id="ARBA00022840"/>
    </source>
</evidence>
<dbReference type="Pfam" id="PF01812">
    <property type="entry name" value="5-FTHF_cyc-lig"/>
    <property type="match status" value="1"/>
</dbReference>
<dbReference type="PIRSF" id="PIRSF006806">
    <property type="entry name" value="FTHF_cligase"/>
    <property type="match status" value="1"/>
</dbReference>
<organism evidence="7 8">
    <name type="scientific">Streptomyces calidiresistens</name>
    <dbReference type="NCBI Taxonomy" id="1485586"/>
    <lineage>
        <taxon>Bacteria</taxon>
        <taxon>Bacillati</taxon>
        <taxon>Actinomycetota</taxon>
        <taxon>Actinomycetes</taxon>
        <taxon>Kitasatosporales</taxon>
        <taxon>Streptomycetaceae</taxon>
        <taxon>Streptomyces</taxon>
    </lineage>
</organism>
<dbReference type="SUPFAM" id="SSF100950">
    <property type="entry name" value="NagB/RpiA/CoA transferase-like"/>
    <property type="match status" value="1"/>
</dbReference>
<feature type="region of interest" description="Disordered" evidence="6">
    <location>
        <begin position="1"/>
        <end position="38"/>
    </location>
</feature>
<gene>
    <name evidence="7" type="ORF">FOE67_17330</name>
</gene>
<evidence type="ECO:0000256" key="6">
    <source>
        <dbReference type="SAM" id="MobiDB-lite"/>
    </source>
</evidence>
<comment type="catalytic activity">
    <reaction evidence="5">
        <text>(6S)-5-formyl-5,6,7,8-tetrahydrofolate + ATP = (6R)-5,10-methenyltetrahydrofolate + ADP + phosphate</text>
        <dbReference type="Rhea" id="RHEA:10488"/>
        <dbReference type="ChEBI" id="CHEBI:30616"/>
        <dbReference type="ChEBI" id="CHEBI:43474"/>
        <dbReference type="ChEBI" id="CHEBI:57455"/>
        <dbReference type="ChEBI" id="CHEBI:57457"/>
        <dbReference type="ChEBI" id="CHEBI:456216"/>
        <dbReference type="EC" id="6.3.3.2"/>
    </reaction>
</comment>
<dbReference type="InterPro" id="IPR024185">
    <property type="entry name" value="FTHF_cligase-like_sf"/>
</dbReference>
<dbReference type="RefSeq" id="WP_182665384.1">
    <property type="nucleotide sequence ID" value="NZ_VKHS01000460.1"/>
</dbReference>
<keyword evidence="2 4" id="KW-0547">Nucleotide-binding</keyword>
<reference evidence="8" key="1">
    <citation type="submission" date="2019-10" db="EMBL/GenBank/DDBJ databases">
        <title>Streptomyces sp. nov., a novel actinobacterium isolated from alkaline environment.</title>
        <authorList>
            <person name="Golinska P."/>
        </authorList>
    </citation>
    <scope>NUCLEOTIDE SEQUENCE [LARGE SCALE GENOMIC DNA]</scope>
    <source>
        <strain evidence="8">DSM 42108</strain>
    </source>
</reference>
<accession>A0A7W3T5W4</accession>
<keyword evidence="5" id="KW-0460">Magnesium</keyword>
<proteinExistence type="inferred from homology"/>
<dbReference type="GO" id="GO:0046872">
    <property type="term" value="F:metal ion binding"/>
    <property type="evidence" value="ECO:0007669"/>
    <property type="project" value="UniProtKB-KW"/>
</dbReference>
<evidence type="ECO:0000313" key="8">
    <source>
        <dbReference type="Proteomes" id="UP000530234"/>
    </source>
</evidence>
<feature type="binding site" evidence="4">
    <location>
        <position position="82"/>
    </location>
    <ligand>
        <name>substrate</name>
    </ligand>
</feature>
<dbReference type="NCBIfam" id="TIGR02727">
    <property type="entry name" value="MTHFS_bact"/>
    <property type="match status" value="1"/>
</dbReference>
<comment type="similarity">
    <text evidence="1 5">Belongs to the 5-formyltetrahydrofolate cyclo-ligase family.</text>
</comment>
<dbReference type="InterPro" id="IPR037171">
    <property type="entry name" value="NagB/RpiA_transferase-like"/>
</dbReference>
<evidence type="ECO:0000256" key="4">
    <source>
        <dbReference type="PIRSR" id="PIRSR006806-1"/>
    </source>
</evidence>
<dbReference type="GO" id="GO:0030272">
    <property type="term" value="F:5-formyltetrahydrofolate cyclo-ligase activity"/>
    <property type="evidence" value="ECO:0007669"/>
    <property type="project" value="UniProtKB-EC"/>
</dbReference>
<keyword evidence="8" id="KW-1185">Reference proteome</keyword>
<feature type="binding site" evidence="4">
    <location>
        <position position="87"/>
    </location>
    <ligand>
        <name>substrate</name>
    </ligand>
</feature>
<evidence type="ECO:0000256" key="1">
    <source>
        <dbReference type="ARBA" id="ARBA00010638"/>
    </source>
</evidence>
<evidence type="ECO:0000313" key="7">
    <source>
        <dbReference type="EMBL" id="MBB0231221.1"/>
    </source>
</evidence>
<protein>
    <recommendedName>
        <fullName evidence="5">5-formyltetrahydrofolate cyclo-ligase</fullName>
        <ecNumber evidence="5">6.3.3.2</ecNumber>
    </recommendedName>
</protein>
<name>A0A7W3T5W4_9ACTN</name>
<comment type="caution">
    <text evidence="7">The sequence shown here is derived from an EMBL/GenBank/DDBJ whole genome shotgun (WGS) entry which is preliminary data.</text>
</comment>
<keyword evidence="7" id="KW-0436">Ligase</keyword>
<dbReference type="GO" id="GO:0009396">
    <property type="term" value="P:folic acid-containing compound biosynthetic process"/>
    <property type="evidence" value="ECO:0007669"/>
    <property type="project" value="TreeGrafter"/>
</dbReference>
<dbReference type="EMBL" id="VKHS01000460">
    <property type="protein sequence ID" value="MBB0231221.1"/>
    <property type="molecule type" value="Genomic_DNA"/>
</dbReference>
<dbReference type="EC" id="6.3.3.2" evidence="5"/>
<feature type="binding site" evidence="4">
    <location>
        <begin position="36"/>
        <end position="40"/>
    </location>
    <ligand>
        <name>ATP</name>
        <dbReference type="ChEBI" id="CHEBI:30616"/>
    </ligand>
</feature>
<dbReference type="InterPro" id="IPR002698">
    <property type="entry name" value="FTHF_cligase"/>
</dbReference>
<dbReference type="GO" id="GO:0005524">
    <property type="term" value="F:ATP binding"/>
    <property type="evidence" value="ECO:0007669"/>
    <property type="project" value="UniProtKB-KW"/>
</dbReference>
<dbReference type="GO" id="GO:0035999">
    <property type="term" value="P:tetrahydrofolate interconversion"/>
    <property type="evidence" value="ECO:0007669"/>
    <property type="project" value="TreeGrafter"/>
</dbReference>
<feature type="binding site" evidence="4">
    <location>
        <begin position="170"/>
        <end position="178"/>
    </location>
    <ligand>
        <name>ATP</name>
        <dbReference type="ChEBI" id="CHEBI:30616"/>
    </ligand>
</feature>
<keyword evidence="5" id="KW-0479">Metal-binding</keyword>
<dbReference type="PANTHER" id="PTHR23407:SF1">
    <property type="entry name" value="5-FORMYLTETRAHYDROFOLATE CYCLO-LIGASE"/>
    <property type="match status" value="1"/>
</dbReference>
<evidence type="ECO:0000256" key="2">
    <source>
        <dbReference type="ARBA" id="ARBA00022741"/>
    </source>
</evidence>
<dbReference type="PANTHER" id="PTHR23407">
    <property type="entry name" value="ATPASE INHIBITOR/5-FORMYLTETRAHYDROFOLATE CYCLO-LIGASE"/>
    <property type="match status" value="1"/>
</dbReference>
<dbReference type="AlphaFoldDB" id="A0A7W3T5W4"/>
<sequence>MRHSPESDAPIGDGPPEGAGSLVTDGAEEGATAERKREVRRDLQAVRAAMTAEEALEAAESLAERVLSLPEVAAARTVAAYVAVGREPGTRLLLEELRRRGVRVLLPVLLPDDDLDWALYEGRESLRETEHGNGRIRLFEPAGGSLGPDAVHEADVVLLPGLAVDSRGVRLGRGGGSYDRALARLIAGDGGNGSDRGPLLAVLLYGHEVMDELPCEAHDRPVHLAVTPEGVHRITGARPATG</sequence>
<dbReference type="Proteomes" id="UP000530234">
    <property type="component" value="Unassembled WGS sequence"/>
</dbReference>